<dbReference type="EMBL" id="KV454409">
    <property type="protein sequence ID" value="ODQ65544.1"/>
    <property type="molecule type" value="Genomic_DNA"/>
</dbReference>
<protein>
    <submittedName>
        <fullName evidence="2">Uncharacterized protein</fullName>
    </submittedName>
</protein>
<name>A0A1E3PK17_9ASCO</name>
<organism evidence="2 3">
    <name type="scientific">Nadsonia fulvescens var. elongata DSM 6958</name>
    <dbReference type="NCBI Taxonomy" id="857566"/>
    <lineage>
        <taxon>Eukaryota</taxon>
        <taxon>Fungi</taxon>
        <taxon>Dikarya</taxon>
        <taxon>Ascomycota</taxon>
        <taxon>Saccharomycotina</taxon>
        <taxon>Dipodascomycetes</taxon>
        <taxon>Dipodascales</taxon>
        <taxon>Dipodascales incertae sedis</taxon>
        <taxon>Nadsonia</taxon>
    </lineage>
</organism>
<feature type="compositionally biased region" description="Basic and acidic residues" evidence="1">
    <location>
        <begin position="208"/>
        <end position="226"/>
    </location>
</feature>
<feature type="compositionally biased region" description="Polar residues" evidence="1">
    <location>
        <begin position="194"/>
        <end position="207"/>
    </location>
</feature>
<dbReference type="Proteomes" id="UP000095009">
    <property type="component" value="Unassembled WGS sequence"/>
</dbReference>
<evidence type="ECO:0000313" key="2">
    <source>
        <dbReference type="EMBL" id="ODQ65544.1"/>
    </source>
</evidence>
<gene>
    <name evidence="2" type="ORF">NADFUDRAFT_46242</name>
</gene>
<evidence type="ECO:0000256" key="1">
    <source>
        <dbReference type="SAM" id="MobiDB-lite"/>
    </source>
</evidence>
<feature type="compositionally biased region" description="Polar residues" evidence="1">
    <location>
        <begin position="120"/>
        <end position="140"/>
    </location>
</feature>
<sequence>MGIGDKLETMFKHPHSENEGRRDETSKYNDARNPSNAAYSDQQTGNAAGLNQSQQGSQGSQGTIGDSMSGRPGTTGHKHRSNQDQNQGMGMDQPSSYQTQPTQGRDRTDSSKLQHDSRNFDNSQGTPVSNYQSGKHNVNPSYDRENAQQQPGGISGSAGYDQGTYENQGQGMYRDPNQGPGDMYDSSGDYVMNPGSQSGRSDQTNVPRSERANMGDMAGRGEDSQKEYLSSSKHQQSSEQKEEFSSRT</sequence>
<feature type="compositionally biased region" description="Basic and acidic residues" evidence="1">
    <location>
        <begin position="104"/>
        <end position="119"/>
    </location>
</feature>
<feature type="compositionally biased region" description="Polar residues" evidence="1">
    <location>
        <begin position="32"/>
        <end position="51"/>
    </location>
</feature>
<dbReference type="AlphaFoldDB" id="A0A1E3PK17"/>
<proteinExistence type="predicted"/>
<feature type="region of interest" description="Disordered" evidence="1">
    <location>
        <begin position="1"/>
        <end position="248"/>
    </location>
</feature>
<feature type="compositionally biased region" description="Polar residues" evidence="1">
    <location>
        <begin position="83"/>
        <end position="103"/>
    </location>
</feature>
<keyword evidence="3" id="KW-1185">Reference proteome</keyword>
<evidence type="ECO:0000313" key="3">
    <source>
        <dbReference type="Proteomes" id="UP000095009"/>
    </source>
</evidence>
<feature type="compositionally biased region" description="Basic and acidic residues" evidence="1">
    <location>
        <begin position="1"/>
        <end position="30"/>
    </location>
</feature>
<feature type="compositionally biased region" description="Basic and acidic residues" evidence="1">
    <location>
        <begin position="239"/>
        <end position="248"/>
    </location>
</feature>
<reference evidence="2 3" key="1">
    <citation type="journal article" date="2016" name="Proc. Natl. Acad. Sci. U.S.A.">
        <title>Comparative genomics of biotechnologically important yeasts.</title>
        <authorList>
            <person name="Riley R."/>
            <person name="Haridas S."/>
            <person name="Wolfe K.H."/>
            <person name="Lopes M.R."/>
            <person name="Hittinger C.T."/>
            <person name="Goeker M."/>
            <person name="Salamov A.A."/>
            <person name="Wisecaver J.H."/>
            <person name="Long T.M."/>
            <person name="Calvey C.H."/>
            <person name="Aerts A.L."/>
            <person name="Barry K.W."/>
            <person name="Choi C."/>
            <person name="Clum A."/>
            <person name="Coughlan A.Y."/>
            <person name="Deshpande S."/>
            <person name="Douglass A.P."/>
            <person name="Hanson S.J."/>
            <person name="Klenk H.-P."/>
            <person name="LaButti K.M."/>
            <person name="Lapidus A."/>
            <person name="Lindquist E.A."/>
            <person name="Lipzen A.M."/>
            <person name="Meier-Kolthoff J.P."/>
            <person name="Ohm R.A."/>
            <person name="Otillar R.P."/>
            <person name="Pangilinan J.L."/>
            <person name="Peng Y."/>
            <person name="Rokas A."/>
            <person name="Rosa C.A."/>
            <person name="Scheuner C."/>
            <person name="Sibirny A.A."/>
            <person name="Slot J.C."/>
            <person name="Stielow J.B."/>
            <person name="Sun H."/>
            <person name="Kurtzman C.P."/>
            <person name="Blackwell M."/>
            <person name="Grigoriev I.V."/>
            <person name="Jeffries T.W."/>
        </authorList>
    </citation>
    <scope>NUCLEOTIDE SEQUENCE [LARGE SCALE GENOMIC DNA]</scope>
    <source>
        <strain evidence="2 3">DSM 6958</strain>
    </source>
</reference>
<accession>A0A1E3PK17</accession>
<feature type="compositionally biased region" description="Low complexity" evidence="1">
    <location>
        <begin position="52"/>
        <end position="61"/>
    </location>
</feature>